<name>A0A9Q9ERA1_9PEZI</name>
<feature type="compositionally biased region" description="Basic and acidic residues" evidence="1">
    <location>
        <begin position="315"/>
        <end position="329"/>
    </location>
</feature>
<feature type="region of interest" description="Disordered" evidence="1">
    <location>
        <begin position="249"/>
        <end position="514"/>
    </location>
</feature>
<protein>
    <submittedName>
        <fullName evidence="2">Uncharacterized protein</fullName>
    </submittedName>
</protein>
<feature type="compositionally biased region" description="Acidic residues" evidence="1">
    <location>
        <begin position="256"/>
        <end position="271"/>
    </location>
</feature>
<feature type="compositionally biased region" description="Basic and acidic residues" evidence="1">
    <location>
        <begin position="421"/>
        <end position="431"/>
    </location>
</feature>
<organism evidence="2 3">
    <name type="scientific">Septoria linicola</name>
    <dbReference type="NCBI Taxonomy" id="215465"/>
    <lineage>
        <taxon>Eukaryota</taxon>
        <taxon>Fungi</taxon>
        <taxon>Dikarya</taxon>
        <taxon>Ascomycota</taxon>
        <taxon>Pezizomycotina</taxon>
        <taxon>Dothideomycetes</taxon>
        <taxon>Dothideomycetidae</taxon>
        <taxon>Mycosphaerellales</taxon>
        <taxon>Mycosphaerellaceae</taxon>
        <taxon>Septoria</taxon>
    </lineage>
</organism>
<keyword evidence="3" id="KW-1185">Reference proteome</keyword>
<sequence length="852" mass="93482">MARTYTGGSVAKAAIPQTSQKRKVEARRNQRAKRKKQALLAGYDEIVEQVEASSRNNDIGDEHDEEKISADLELLRARVGQDDFLPTYRELWKVYADRSAAQTGNGVEDAGSTSSPWEWLIITKQRELYDEVTMAVHNLAAVPNTRTLRHFKVICGPRHPWGLDPARFCAMFGEAAVQSHKFLEALRNLAGHKPTCDGTTKVEKPIGSFPEALAALRLRQEIRWRYGAGRGVSREAEWVLSDVLLHNTTSSKSSDEDSEDDGDDNDDEDGESELHGGDDNDEGVGQNGTETSDHLDGAQAAVAKSAARSSNIHKSPSDGLDRPISHDGLEESDGDGDGGGESSAGDESSEDESVPSPERARKRKDASLLPDDSTLLSFDDADTSLLSVKNTQHDNNKSNSSNEIHQTDSSSFSYRFVNNTHGHDHDNHDHDESDTDDDANTDSNDDDDEQTFEQTFEIPLLEDQDHDGSSENLHSGTKSPPPPPPQQQQHPPKQITDDMAAKKRAMTDLAEDDDTSPKALQKFLDAACQISAPGCPLKGAIVQIRDELQSWAVLDLSGRHILLHVLPQPLRILAYVPAPTGPDNIDTINHTILTFVNDNARDLAIPGQELQALNDNVGKDTTVAVTQLSRGQDGLLDMAVIALRLYLRLPESLGQVSRMWKRVCGAVSLAAPGLKRRRLRMSTSPLLTSAATTASSSRLQEGSLAAGVHDILVEIQAELEQASVATALHDEADAVWKIVKDRHTNLQHSTPQASSSIAATLELLQRESARLPPLHRGRLLQTIEDLKDNEKQSGAEKDTWLETLEEVLTALSSDIQDLRHVKDTRTANAESLRKIALNELREATRCLEEMKI</sequence>
<dbReference type="AlphaFoldDB" id="A0A9Q9ERA1"/>
<evidence type="ECO:0000313" key="3">
    <source>
        <dbReference type="Proteomes" id="UP001056384"/>
    </source>
</evidence>
<evidence type="ECO:0000256" key="1">
    <source>
        <dbReference type="SAM" id="MobiDB-lite"/>
    </source>
</evidence>
<proteinExistence type="predicted"/>
<evidence type="ECO:0000313" key="2">
    <source>
        <dbReference type="EMBL" id="USW59687.1"/>
    </source>
</evidence>
<dbReference type="EMBL" id="CP099432">
    <property type="protein sequence ID" value="USW59687.1"/>
    <property type="molecule type" value="Genomic_DNA"/>
</dbReference>
<feature type="compositionally biased region" description="Acidic residues" evidence="1">
    <location>
        <begin position="432"/>
        <end position="451"/>
    </location>
</feature>
<feature type="compositionally biased region" description="Low complexity" evidence="1">
    <location>
        <begin position="298"/>
        <end position="310"/>
    </location>
</feature>
<feature type="region of interest" description="Disordered" evidence="1">
    <location>
        <begin position="1"/>
        <end position="36"/>
    </location>
</feature>
<accession>A0A9Q9ERA1</accession>
<dbReference type="Proteomes" id="UP001056384">
    <property type="component" value="Chromosome 15"/>
</dbReference>
<reference evidence="2" key="1">
    <citation type="submission" date="2022-06" db="EMBL/GenBank/DDBJ databases">
        <title>Complete genome sequences of two strains of the flax pathogen Septoria linicola.</title>
        <authorList>
            <person name="Lapalu N."/>
            <person name="Simon A."/>
            <person name="Demenou B."/>
            <person name="Paumier D."/>
            <person name="Guillot M.-P."/>
            <person name="Gout L."/>
            <person name="Valade R."/>
        </authorList>
    </citation>
    <scope>NUCLEOTIDE SEQUENCE</scope>
    <source>
        <strain evidence="2">SE15195</strain>
    </source>
</reference>
<gene>
    <name evidence="2" type="ORF">Slin15195_G130060</name>
</gene>
<feature type="compositionally biased region" description="Polar residues" evidence="1">
    <location>
        <begin position="397"/>
        <end position="417"/>
    </location>
</feature>